<evidence type="ECO:0000256" key="2">
    <source>
        <dbReference type="SAM" id="Phobius"/>
    </source>
</evidence>
<evidence type="ECO:0000313" key="4">
    <source>
        <dbReference type="Proteomes" id="UP000712570"/>
    </source>
</evidence>
<reference evidence="3 4" key="1">
    <citation type="submission" date="2020-03" db="EMBL/GenBank/DDBJ databases">
        <title>Draft genome sequence of environmentally isolated violet-colored cultures.</title>
        <authorList>
            <person name="Wilson H.S."/>
        </authorList>
    </citation>
    <scope>NUCLEOTIDE SEQUENCE [LARGE SCALE GENOMIC DNA]</scope>
    <source>
        <strain evidence="3 4">HSC-16F04</strain>
    </source>
</reference>
<protein>
    <submittedName>
        <fullName evidence="3">DUF4337 domain-containing protein</fullName>
    </submittedName>
</protein>
<feature type="transmembrane region" description="Helical" evidence="2">
    <location>
        <begin position="156"/>
        <end position="177"/>
    </location>
</feature>
<dbReference type="EMBL" id="JAAOLX010000004">
    <property type="protein sequence ID" value="NHQ86248.1"/>
    <property type="molecule type" value="Genomic_DNA"/>
</dbReference>
<dbReference type="InterPro" id="IPR025570">
    <property type="entry name" value="DUF4337"/>
</dbReference>
<keyword evidence="2" id="KW-1133">Transmembrane helix</keyword>
<dbReference type="RefSeq" id="WP_166824852.1">
    <property type="nucleotide sequence ID" value="NZ_JAAOLX010000004.1"/>
</dbReference>
<keyword evidence="4" id="KW-1185">Reference proteome</keyword>
<evidence type="ECO:0000256" key="1">
    <source>
        <dbReference type="SAM" id="Coils"/>
    </source>
</evidence>
<keyword evidence="2" id="KW-0812">Transmembrane</keyword>
<keyword evidence="1" id="KW-0175">Coiled coil</keyword>
<comment type="caution">
    <text evidence="3">The sequence shown here is derived from an EMBL/GenBank/DDBJ whole genome shotgun (WGS) entry which is preliminary data.</text>
</comment>
<dbReference type="Pfam" id="PF14235">
    <property type="entry name" value="DUF4337"/>
    <property type="match status" value="1"/>
</dbReference>
<evidence type="ECO:0000313" key="3">
    <source>
        <dbReference type="EMBL" id="NHQ86248.1"/>
    </source>
</evidence>
<proteinExistence type="predicted"/>
<feature type="coiled-coil region" evidence="1">
    <location>
        <begin position="85"/>
        <end position="126"/>
    </location>
</feature>
<sequence length="178" mass="20206">MSEEKKDPWLNYLALSTVILAVCATLSTFKGGGFSTRSIISQTQASDQWAFFQAKSVKANLYQLQKEKLALDLLALPEQAAPEVRQRYEHVLADYTEKVTKYEQEKAQIQQKAKALEEERNQAQRHSKPFGLAVIFLQIAILLSSVAGLFKRKGIWYAAWPMGLIGVFYFADGFFLFM</sequence>
<accession>A0ABX0KU88</accession>
<feature type="transmembrane region" description="Helical" evidence="2">
    <location>
        <begin position="12"/>
        <end position="29"/>
    </location>
</feature>
<organism evidence="3 4">
    <name type="scientific">Iodobacter violaceini</name>
    <dbReference type="NCBI Taxonomy" id="3044271"/>
    <lineage>
        <taxon>Bacteria</taxon>
        <taxon>Pseudomonadati</taxon>
        <taxon>Pseudomonadota</taxon>
        <taxon>Betaproteobacteria</taxon>
        <taxon>Neisseriales</taxon>
        <taxon>Chitinibacteraceae</taxon>
        <taxon>Iodobacter</taxon>
    </lineage>
</organism>
<feature type="transmembrane region" description="Helical" evidence="2">
    <location>
        <begin position="130"/>
        <end position="150"/>
    </location>
</feature>
<gene>
    <name evidence="3" type="ORF">HA050_08980</name>
</gene>
<keyword evidence="2" id="KW-0472">Membrane</keyword>
<name>A0ABX0KU88_9NEIS</name>
<dbReference type="Proteomes" id="UP000712570">
    <property type="component" value="Unassembled WGS sequence"/>
</dbReference>